<accession>A0A0M0JHT5</accession>
<dbReference type="AlphaFoldDB" id="A0A0M0JHT5"/>
<name>A0A0M0JHT5_9EUKA</name>
<feature type="region of interest" description="Disordered" evidence="1">
    <location>
        <begin position="163"/>
        <end position="190"/>
    </location>
</feature>
<evidence type="ECO:0000313" key="3">
    <source>
        <dbReference type="Proteomes" id="UP000037460"/>
    </source>
</evidence>
<feature type="compositionally biased region" description="Low complexity" evidence="1">
    <location>
        <begin position="177"/>
        <end position="190"/>
    </location>
</feature>
<dbReference type="Proteomes" id="UP000037460">
    <property type="component" value="Unassembled WGS sequence"/>
</dbReference>
<feature type="compositionally biased region" description="Basic and acidic residues" evidence="1">
    <location>
        <begin position="166"/>
        <end position="175"/>
    </location>
</feature>
<keyword evidence="3" id="KW-1185">Reference proteome</keyword>
<evidence type="ECO:0000313" key="2">
    <source>
        <dbReference type="EMBL" id="KOO25803.1"/>
    </source>
</evidence>
<dbReference type="EMBL" id="JWZX01002928">
    <property type="protein sequence ID" value="KOO25803.1"/>
    <property type="molecule type" value="Genomic_DNA"/>
</dbReference>
<protein>
    <submittedName>
        <fullName evidence="2">Uncharacterized protein</fullName>
    </submittedName>
</protein>
<organism evidence="2 3">
    <name type="scientific">Chrysochromulina tobinii</name>
    <dbReference type="NCBI Taxonomy" id="1460289"/>
    <lineage>
        <taxon>Eukaryota</taxon>
        <taxon>Haptista</taxon>
        <taxon>Haptophyta</taxon>
        <taxon>Prymnesiophyceae</taxon>
        <taxon>Prymnesiales</taxon>
        <taxon>Chrysochromulinaceae</taxon>
        <taxon>Chrysochromulina</taxon>
    </lineage>
</organism>
<evidence type="ECO:0000256" key="1">
    <source>
        <dbReference type="SAM" id="MobiDB-lite"/>
    </source>
</evidence>
<reference evidence="3" key="1">
    <citation type="journal article" date="2015" name="PLoS Genet.">
        <title>Genome Sequence and Transcriptome Analyses of Chrysochromulina tobin: Metabolic Tools for Enhanced Algal Fitness in the Prominent Order Prymnesiales (Haptophyceae).</title>
        <authorList>
            <person name="Hovde B.T."/>
            <person name="Deodato C.R."/>
            <person name="Hunsperger H.M."/>
            <person name="Ryken S.A."/>
            <person name="Yost W."/>
            <person name="Jha R.K."/>
            <person name="Patterson J."/>
            <person name="Monnat R.J. Jr."/>
            <person name="Barlow S.B."/>
            <person name="Starkenburg S.R."/>
            <person name="Cattolico R.A."/>
        </authorList>
    </citation>
    <scope>NUCLEOTIDE SEQUENCE</scope>
    <source>
        <strain evidence="3">CCMP291</strain>
    </source>
</reference>
<gene>
    <name evidence="2" type="ORF">Ctob_012191</name>
</gene>
<sequence length="274" mass="29147">MFANAPEYAEVVSHKPELSLPLRRTSSGDHDTSILDGSLAIVRNGFFDRVVSCFSDTNFVPLIGETINAGNGFVILNADGEPVPPPAVLNADAAGDFTPEEFTLPTSFSIDEGFAFRTAPVLHLAPDAFSKDHAHESAMNELGSYAIWLEAHPPLDPTLLRFDPPAWHEHPHGSEGGDATESAGGSTGTGTAAEAVLTSPLLTSLPNLGLPSISPTFGEATGEEAAPFATLWRSCSLIRYLRLAVLEAGGFPGAMGLPEYERLRAELTHRLLPF</sequence>
<proteinExistence type="predicted"/>
<comment type="caution">
    <text evidence="2">The sequence shown here is derived from an EMBL/GenBank/DDBJ whole genome shotgun (WGS) entry which is preliminary data.</text>
</comment>